<dbReference type="Proteomes" id="UP000294856">
    <property type="component" value="Unassembled WGS sequence"/>
</dbReference>
<sequence>MQVSPSELRSAATEMDRLADDNIGRLPVMDTSAGSLGTLSTFLSGADVAPQLDRIEPARTRSLQIVGGRYREFGSPLRTSAESYTDTDVAAAARIAAVSDLNSGEMPQ</sequence>
<dbReference type="OrthoDB" id="4558917at2"/>
<evidence type="ECO:0000313" key="1">
    <source>
        <dbReference type="EMBL" id="TCJ96486.1"/>
    </source>
</evidence>
<proteinExistence type="predicted"/>
<dbReference type="GO" id="GO:0009306">
    <property type="term" value="P:protein secretion"/>
    <property type="evidence" value="ECO:0007669"/>
    <property type="project" value="InterPro"/>
</dbReference>
<protein>
    <submittedName>
        <fullName evidence="1">Excreted virulence factor EspC (Type VII ESX diderm)</fullName>
    </submittedName>
</protein>
<dbReference type="EMBL" id="SMFR01000002">
    <property type="protein sequence ID" value="TCJ96486.1"/>
    <property type="molecule type" value="Genomic_DNA"/>
</dbReference>
<dbReference type="InterPro" id="IPR022536">
    <property type="entry name" value="EspC"/>
</dbReference>
<reference evidence="1 2" key="1">
    <citation type="submission" date="2019-03" db="EMBL/GenBank/DDBJ databases">
        <title>Genomic Encyclopedia of Type Strains, Phase IV (KMG-IV): sequencing the most valuable type-strain genomes for metagenomic binning, comparative biology and taxonomic classification.</title>
        <authorList>
            <person name="Goeker M."/>
        </authorList>
    </citation>
    <scope>NUCLEOTIDE SEQUENCE [LARGE SCALE GENOMIC DNA]</scope>
    <source>
        <strain evidence="1 2">DSM 44684</strain>
    </source>
</reference>
<organism evidence="1 2">
    <name type="scientific">Nocardia alba</name>
    <dbReference type="NCBI Taxonomy" id="225051"/>
    <lineage>
        <taxon>Bacteria</taxon>
        <taxon>Bacillati</taxon>
        <taxon>Actinomycetota</taxon>
        <taxon>Actinomycetes</taxon>
        <taxon>Mycobacteriales</taxon>
        <taxon>Nocardiaceae</taxon>
        <taxon>Nocardia</taxon>
    </lineage>
</organism>
<evidence type="ECO:0000313" key="2">
    <source>
        <dbReference type="Proteomes" id="UP000294856"/>
    </source>
</evidence>
<dbReference type="RefSeq" id="WP_084472254.1">
    <property type="nucleotide sequence ID" value="NZ_SMFR01000002.1"/>
</dbReference>
<accession>A0A4R1FN87</accession>
<name>A0A4R1FN87_9NOCA</name>
<gene>
    <name evidence="1" type="ORF">DFR71_2516</name>
</gene>
<dbReference type="Pfam" id="PF10824">
    <property type="entry name" value="T7SS_ESX_EspC"/>
    <property type="match status" value="1"/>
</dbReference>
<comment type="caution">
    <text evidence="1">The sequence shown here is derived from an EMBL/GenBank/DDBJ whole genome shotgun (WGS) entry which is preliminary data.</text>
</comment>
<keyword evidence="2" id="KW-1185">Reference proteome</keyword>
<dbReference type="AlphaFoldDB" id="A0A4R1FN87"/>